<reference evidence="2 3" key="1">
    <citation type="submission" date="2019-10" db="EMBL/GenBank/DDBJ databases">
        <title>Assembly and Annotation for the nematode Trichostrongylus colubriformis.</title>
        <authorList>
            <person name="Martin J."/>
        </authorList>
    </citation>
    <scope>NUCLEOTIDE SEQUENCE [LARGE SCALE GENOMIC DNA]</scope>
    <source>
        <strain evidence="2">G859</strain>
        <tissue evidence="2">Whole worm</tissue>
    </source>
</reference>
<evidence type="ECO:0000256" key="1">
    <source>
        <dbReference type="SAM" id="MobiDB-lite"/>
    </source>
</evidence>
<dbReference type="EMBL" id="WIXE01014103">
    <property type="protein sequence ID" value="KAK5974558.1"/>
    <property type="molecule type" value="Genomic_DNA"/>
</dbReference>
<evidence type="ECO:0000313" key="3">
    <source>
        <dbReference type="Proteomes" id="UP001331761"/>
    </source>
</evidence>
<keyword evidence="3" id="KW-1185">Reference proteome</keyword>
<protein>
    <submittedName>
        <fullName evidence="2">Uncharacterized protein</fullName>
    </submittedName>
</protein>
<name>A0AAN8G1C0_TRICO</name>
<feature type="region of interest" description="Disordered" evidence="1">
    <location>
        <begin position="1"/>
        <end position="23"/>
    </location>
</feature>
<gene>
    <name evidence="2" type="ORF">GCK32_000810</name>
</gene>
<proteinExistence type="predicted"/>
<accession>A0AAN8G1C0</accession>
<feature type="non-terminal residue" evidence="2">
    <location>
        <position position="105"/>
    </location>
</feature>
<comment type="caution">
    <text evidence="2">The sequence shown here is derived from an EMBL/GenBank/DDBJ whole genome shotgun (WGS) entry which is preliminary data.</text>
</comment>
<evidence type="ECO:0000313" key="2">
    <source>
        <dbReference type="EMBL" id="KAK5974558.1"/>
    </source>
</evidence>
<dbReference type="AlphaFoldDB" id="A0AAN8G1C0"/>
<organism evidence="2 3">
    <name type="scientific">Trichostrongylus colubriformis</name>
    <name type="common">Black scour worm</name>
    <dbReference type="NCBI Taxonomy" id="6319"/>
    <lineage>
        <taxon>Eukaryota</taxon>
        <taxon>Metazoa</taxon>
        <taxon>Ecdysozoa</taxon>
        <taxon>Nematoda</taxon>
        <taxon>Chromadorea</taxon>
        <taxon>Rhabditida</taxon>
        <taxon>Rhabditina</taxon>
        <taxon>Rhabditomorpha</taxon>
        <taxon>Strongyloidea</taxon>
        <taxon>Trichostrongylidae</taxon>
        <taxon>Trichostrongylus</taxon>
    </lineage>
</organism>
<sequence length="105" mass="12031">MDAAWVTGDGSPRHQERSKSHNRYRDLDRNLKKFIANFERRLGSQKTMRRLHLFLRSKFKPKASLPTLEDQTGVKLYTDSAKAEALDLLFTPTAVSSVLKDLKPS</sequence>
<dbReference type="Proteomes" id="UP001331761">
    <property type="component" value="Unassembled WGS sequence"/>
</dbReference>
<feature type="compositionally biased region" description="Basic and acidic residues" evidence="1">
    <location>
        <begin position="11"/>
        <end position="23"/>
    </location>
</feature>